<keyword evidence="3" id="KW-1185">Reference proteome</keyword>
<reference evidence="2 3" key="1">
    <citation type="submission" date="2024-04" db="EMBL/GenBank/DDBJ databases">
        <title>Two novel Raoultella species associated with bleeding cankers of broadleaf hosts, Raoultella scottia sp. nov. and Raoultella lignicola sp. nov.</title>
        <authorList>
            <person name="Brady C.L."/>
        </authorList>
    </citation>
    <scope>NUCLEOTIDE SEQUENCE [LARGE SCALE GENOMIC DNA]</scope>
    <source>
        <strain evidence="2 3">TW_WC1a.1</strain>
    </source>
</reference>
<gene>
    <name evidence="2" type="ORF">QFI96_005805</name>
</gene>
<organism evidence="2 3">
    <name type="scientific">Raoultella lignicola</name>
    <dbReference type="NCBI Taxonomy" id="3040939"/>
    <lineage>
        <taxon>Bacteria</taxon>
        <taxon>Pseudomonadati</taxon>
        <taxon>Pseudomonadota</taxon>
        <taxon>Gammaproteobacteria</taxon>
        <taxon>Enterobacterales</taxon>
        <taxon>Enterobacteriaceae</taxon>
        <taxon>Klebsiella/Raoultella group</taxon>
        <taxon>Raoultella</taxon>
    </lineage>
</organism>
<protein>
    <submittedName>
        <fullName evidence="2">DUF3343 domain-containing protein</fullName>
    </submittedName>
</protein>
<dbReference type="InterPro" id="IPR021778">
    <property type="entry name" value="Se/S_carrier-like"/>
</dbReference>
<dbReference type="RefSeq" id="WP_331850930.1">
    <property type="nucleotide sequence ID" value="NZ_JARXNK020000099.1"/>
</dbReference>
<dbReference type="Pfam" id="PF11823">
    <property type="entry name" value="Se_S_carrier"/>
    <property type="match status" value="1"/>
</dbReference>
<accession>A0ABU9F662</accession>
<evidence type="ECO:0000313" key="3">
    <source>
        <dbReference type="Proteomes" id="UP001312893"/>
    </source>
</evidence>
<dbReference type="Proteomes" id="UP001312893">
    <property type="component" value="Unassembled WGS sequence"/>
</dbReference>
<name>A0ABU9F662_9ENTR</name>
<evidence type="ECO:0000259" key="1">
    <source>
        <dbReference type="Pfam" id="PF11823"/>
    </source>
</evidence>
<feature type="domain" description="Putative Se/S carrier protein-like" evidence="1">
    <location>
        <begin position="4"/>
        <end position="59"/>
    </location>
</feature>
<comment type="caution">
    <text evidence="2">The sequence shown here is derived from an EMBL/GenBank/DDBJ whole genome shotgun (WGS) entry which is preliminary data.</text>
</comment>
<evidence type="ECO:0000313" key="2">
    <source>
        <dbReference type="EMBL" id="MEL0551217.1"/>
    </source>
</evidence>
<dbReference type="EMBL" id="JARXNK020000099">
    <property type="protein sequence ID" value="MEL0551217.1"/>
    <property type="molecule type" value="Genomic_DNA"/>
</dbReference>
<proteinExistence type="predicted"/>
<sequence length="82" mass="9331">MTAHLFLFHSTVGVVRTRKALQTADIPFQVQDIPRQLRSGCGLCILLHCPLGEETRWVIPGQTAAIYRHDDDEWRCVSTWPA</sequence>